<dbReference type="Proteomes" id="UP000197468">
    <property type="component" value="Unassembled WGS sequence"/>
</dbReference>
<dbReference type="InterPro" id="IPR009094">
    <property type="entry name" value="DiS-bond_isomerase_DsbC/G_N_sf"/>
</dbReference>
<dbReference type="AlphaFoldDB" id="A0A246JEI3"/>
<organism evidence="11 12">
    <name type="scientific">Roseateles aquatilis</name>
    <dbReference type="NCBI Taxonomy" id="431061"/>
    <lineage>
        <taxon>Bacteria</taxon>
        <taxon>Pseudomonadati</taxon>
        <taxon>Pseudomonadota</taxon>
        <taxon>Betaproteobacteria</taxon>
        <taxon>Burkholderiales</taxon>
        <taxon>Sphaerotilaceae</taxon>
        <taxon>Roseateles</taxon>
    </lineage>
</organism>
<evidence type="ECO:0000256" key="1">
    <source>
        <dbReference type="ARBA" id="ARBA00004418"/>
    </source>
</evidence>
<evidence type="ECO:0000256" key="4">
    <source>
        <dbReference type="ARBA" id="ARBA00022764"/>
    </source>
</evidence>
<gene>
    <name evidence="11" type="ORF">CDN99_12580</name>
</gene>
<feature type="domain" description="Disulphide bond isomerase DsbC/G N-terminal" evidence="9">
    <location>
        <begin position="25"/>
        <end position="93"/>
    </location>
</feature>
<dbReference type="InterPro" id="IPR033954">
    <property type="entry name" value="DiS-bond_Isoase_DsbC/G"/>
</dbReference>
<dbReference type="PANTHER" id="PTHR35272:SF3">
    <property type="entry name" value="THIOL:DISULFIDE INTERCHANGE PROTEIN DSBC"/>
    <property type="match status" value="1"/>
</dbReference>
<proteinExistence type="inferred from homology"/>
<dbReference type="InterPro" id="IPR051470">
    <property type="entry name" value="Thiol:disulfide_interchange"/>
</dbReference>
<dbReference type="OrthoDB" id="12976at2"/>
<dbReference type="InterPro" id="IPR036249">
    <property type="entry name" value="Thioredoxin-like_sf"/>
</dbReference>
<dbReference type="Gene3D" id="3.10.450.70">
    <property type="entry name" value="Disulphide bond isomerase, DsbC/G, N-terminal"/>
    <property type="match status" value="1"/>
</dbReference>
<dbReference type="InterPro" id="IPR018950">
    <property type="entry name" value="DiS-bond_isomerase_DsbC/G_N"/>
</dbReference>
<dbReference type="SUPFAM" id="SSF54423">
    <property type="entry name" value="DsbC/DsbG N-terminal domain-like"/>
    <property type="match status" value="1"/>
</dbReference>
<comment type="caution">
    <text evidence="11">The sequence shown here is derived from an EMBL/GenBank/DDBJ whole genome shotgun (WGS) entry which is preliminary data.</text>
</comment>
<evidence type="ECO:0000256" key="2">
    <source>
        <dbReference type="ARBA" id="ARBA00009813"/>
    </source>
</evidence>
<accession>A0A246JEI3</accession>
<dbReference type="Gene3D" id="3.40.30.10">
    <property type="entry name" value="Glutaredoxin"/>
    <property type="match status" value="1"/>
</dbReference>
<evidence type="ECO:0000256" key="7">
    <source>
        <dbReference type="RuleBase" id="RU364038"/>
    </source>
</evidence>
<dbReference type="PANTHER" id="PTHR35272">
    <property type="entry name" value="THIOL:DISULFIDE INTERCHANGE PROTEIN DSBC-RELATED"/>
    <property type="match status" value="1"/>
</dbReference>
<evidence type="ECO:0000313" key="12">
    <source>
        <dbReference type="Proteomes" id="UP000197468"/>
    </source>
</evidence>
<comment type="subcellular location">
    <subcellularLocation>
        <location evidence="1 7">Periplasm</location>
    </subcellularLocation>
</comment>
<dbReference type="SUPFAM" id="SSF52833">
    <property type="entry name" value="Thioredoxin-like"/>
    <property type="match status" value="1"/>
</dbReference>
<dbReference type="Pfam" id="PF10411">
    <property type="entry name" value="DsbC_N"/>
    <property type="match status" value="1"/>
</dbReference>
<comment type="similarity">
    <text evidence="2 7">Belongs to the thioredoxin family. DsbC subfamily.</text>
</comment>
<name>A0A246JEI3_9BURK</name>
<comment type="function">
    <text evidence="7">Required for disulfide bond formation in some periplasmic proteins. Acts by transferring its disulfide bond to other proteins and is reduced in the process.</text>
</comment>
<evidence type="ECO:0000256" key="6">
    <source>
        <dbReference type="ARBA" id="ARBA00023284"/>
    </source>
</evidence>
<keyword evidence="6 7" id="KW-0676">Redox-active center</keyword>
<dbReference type="Pfam" id="PF13098">
    <property type="entry name" value="Thioredoxin_2"/>
    <property type="match status" value="1"/>
</dbReference>
<evidence type="ECO:0000259" key="9">
    <source>
        <dbReference type="Pfam" id="PF10411"/>
    </source>
</evidence>
<feature type="domain" description="Thioredoxin-like fold" evidence="10">
    <location>
        <begin position="132"/>
        <end position="250"/>
    </location>
</feature>
<evidence type="ECO:0000256" key="8">
    <source>
        <dbReference type="SAM" id="MobiDB-lite"/>
    </source>
</evidence>
<dbReference type="InterPro" id="IPR012336">
    <property type="entry name" value="Thioredoxin-like_fold"/>
</dbReference>
<sequence length="275" mass="29206">MKKTEHPFVQGVLGAVLVLSTALVAAATPQEAKLLAGLKKTHPGTQFTSVSASAIPDLYEVWMGPNVAYVSAKNPRFFVFGRVIDTKTMTDITGPKLARAEQARGAAEPPQAEDKPVAVDKLPATDAIKTVHGTGARTLYVFSDPACQYCRRLEPELANLRDVTVYTFVVPFLGRNLPQAVLCATDPAKAWRALMVNGDSSGLASQAECPSALDRNLQLARQLGVSGTPTLFYADGTRTAGYAPVAEVERRIAAAGDASGRQASARPTTPQEKSP</sequence>
<dbReference type="EMBL" id="NIOF01000004">
    <property type="protein sequence ID" value="OWQ90981.1"/>
    <property type="molecule type" value="Genomic_DNA"/>
</dbReference>
<dbReference type="RefSeq" id="WP_088385187.1">
    <property type="nucleotide sequence ID" value="NZ_NIOF01000004.1"/>
</dbReference>
<feature type="signal peptide" evidence="7">
    <location>
        <begin position="1"/>
        <end position="27"/>
    </location>
</feature>
<keyword evidence="3 7" id="KW-0732">Signal</keyword>
<evidence type="ECO:0000313" key="11">
    <source>
        <dbReference type="EMBL" id="OWQ90981.1"/>
    </source>
</evidence>
<evidence type="ECO:0000259" key="10">
    <source>
        <dbReference type="Pfam" id="PF13098"/>
    </source>
</evidence>
<reference evidence="11 12" key="1">
    <citation type="journal article" date="2008" name="Int. J. Syst. Evol. Microbiol.">
        <title>Description of Roseateles aquatilis sp. nov. and Roseateles terrae sp. nov., in the class Betaproteobacteria, and emended description of the genus Roseateles.</title>
        <authorList>
            <person name="Gomila M."/>
            <person name="Bowien B."/>
            <person name="Falsen E."/>
            <person name="Moore E.R."/>
            <person name="Lalucat J."/>
        </authorList>
    </citation>
    <scope>NUCLEOTIDE SEQUENCE [LARGE SCALE GENOMIC DNA]</scope>
    <source>
        <strain evidence="11 12">CCUG 48205</strain>
    </source>
</reference>
<keyword evidence="4 7" id="KW-0574">Periplasm</keyword>
<dbReference type="GO" id="GO:0042597">
    <property type="term" value="C:periplasmic space"/>
    <property type="evidence" value="ECO:0007669"/>
    <property type="project" value="UniProtKB-SubCell"/>
</dbReference>
<protein>
    <recommendedName>
        <fullName evidence="7">Thiol:disulfide interchange protein</fullName>
    </recommendedName>
</protein>
<keyword evidence="12" id="KW-1185">Reference proteome</keyword>
<evidence type="ECO:0000256" key="5">
    <source>
        <dbReference type="ARBA" id="ARBA00023157"/>
    </source>
</evidence>
<feature type="region of interest" description="Disordered" evidence="8">
    <location>
        <begin position="253"/>
        <end position="275"/>
    </location>
</feature>
<feature type="compositionally biased region" description="Polar residues" evidence="8">
    <location>
        <begin position="261"/>
        <end position="275"/>
    </location>
</feature>
<keyword evidence="5" id="KW-1015">Disulfide bond</keyword>
<feature type="chain" id="PRO_5011811940" description="Thiol:disulfide interchange protein" evidence="7">
    <location>
        <begin position="28"/>
        <end position="275"/>
    </location>
</feature>
<dbReference type="CDD" id="cd03020">
    <property type="entry name" value="DsbA_DsbC_DsbG"/>
    <property type="match status" value="1"/>
</dbReference>
<evidence type="ECO:0000256" key="3">
    <source>
        <dbReference type="ARBA" id="ARBA00022729"/>
    </source>
</evidence>